<proteinExistence type="inferred from homology"/>
<evidence type="ECO:0000259" key="12">
    <source>
        <dbReference type="Pfam" id="PF07715"/>
    </source>
</evidence>
<evidence type="ECO:0000256" key="2">
    <source>
        <dbReference type="ARBA" id="ARBA00022448"/>
    </source>
</evidence>
<keyword evidence="7 8" id="KW-0998">Cell outer membrane</keyword>
<evidence type="ECO:0000313" key="14">
    <source>
        <dbReference type="Proteomes" id="UP000537161"/>
    </source>
</evidence>
<dbReference type="Pfam" id="PF07715">
    <property type="entry name" value="Plug"/>
    <property type="match status" value="1"/>
</dbReference>
<evidence type="ECO:0000259" key="11">
    <source>
        <dbReference type="Pfam" id="PF00593"/>
    </source>
</evidence>
<sequence length="941" mass="100842">MSRSTSIVSATALTVALLWNLPAQAQDASPAPAGTVAPPDAEITVTGTRIQRDGYQAPTPLTVLGAEDIEASAPANIADYVNDIPSLVGSVTPASSNLNISAGTAGVNALNLRALGTARTLVLLDGQRSVGSTLGGLVDVNTFPQGLIKSVEIVTGGASAAYGSDAVSGVVNFILDKEYTGLKASAEYGLTAYGDAPSYRATLTAGKAFAAGRGHILLNGEIAVKQGLHRVPRDWNQQGWYMINNPAYVAGNGEPERLVVRGAGLSLATPGGIITDTELRGTTFGLGGAVGQFDYGTVRNPWMIGGDWQSTQVNSYQSLDPSENRKSLFGRLSYEVADWLNLFVQASYAKSKNIGHLGIQLNQGNVTIRSDNAFIPEEVRTRLDDLGIAEFKLGTTNANLPVRKNDTRRELQRYVVGANGSFDLFGSEARWDAYYQKGISRTREMARDISNNARLALAQDAVFAPAGNALGVPEGTIVCRSSLTDTDNGCIPFNRLGIGTASQEARDWVLGNPFRNQKFQQDVFAANLSFDPFDLPAGPVSVAIGGEHRREKVSGEVLPEYQSGWFVGNFLPSFGSYHVTEAYLELLVPVIEGLDLNGAVRGTDYSTSGYVTTWKAGLTFEPIPDIRIRATRSRDIRAPNLGELFTAGSTRINVLIDPTQNNASVQFAGTTRGNPALKPETADQWGVGVVLQPQFLRGFALSVDYYDIKIKGAIGSVDAQTIVDRCAEGVQEFCSAVVRGPNDFGNNLQVFESPFNFAVQRAKGIDFESSYRVPVASGNLTLRAMATRYIKNYFDNGIEVPTDTVGQNAPGGTPKWLYRVQGTYSNDDFTFNLTGRGVSSGVYDTSFIECTASCPVSTVTNRTINDNRIAGAFYLDASLTFNIEAGGREMQFYLAANNLLDKNPPVVAPGPAGSAYATPATNQSLYDLLGRTFRVGVRFEM</sequence>
<feature type="chain" id="PRO_5031573263" evidence="10">
    <location>
        <begin position="26"/>
        <end position="941"/>
    </location>
</feature>
<evidence type="ECO:0000256" key="4">
    <source>
        <dbReference type="ARBA" id="ARBA00022692"/>
    </source>
</evidence>
<dbReference type="InterPro" id="IPR000531">
    <property type="entry name" value="Beta-barrel_TonB"/>
</dbReference>
<keyword evidence="3 8" id="KW-1134">Transmembrane beta strand</keyword>
<dbReference type="PANTHER" id="PTHR47234">
    <property type="match status" value="1"/>
</dbReference>
<dbReference type="Proteomes" id="UP000537161">
    <property type="component" value="Unassembled WGS sequence"/>
</dbReference>
<dbReference type="Pfam" id="PF00593">
    <property type="entry name" value="TonB_dep_Rec_b-barrel"/>
    <property type="match status" value="1"/>
</dbReference>
<dbReference type="InterPro" id="IPR037066">
    <property type="entry name" value="Plug_dom_sf"/>
</dbReference>
<dbReference type="SUPFAM" id="SSF56935">
    <property type="entry name" value="Porins"/>
    <property type="match status" value="1"/>
</dbReference>
<evidence type="ECO:0000256" key="9">
    <source>
        <dbReference type="RuleBase" id="RU003357"/>
    </source>
</evidence>
<keyword evidence="2 8" id="KW-0813">Transport</keyword>
<comment type="caution">
    <text evidence="13">The sequence shown here is derived from an EMBL/GenBank/DDBJ whole genome shotgun (WGS) entry which is preliminary data.</text>
</comment>
<accession>A0A7W9ERS8</accession>
<dbReference type="InterPro" id="IPR039426">
    <property type="entry name" value="TonB-dep_rcpt-like"/>
</dbReference>
<organism evidence="13 14">
    <name type="scientific">Sphingopyxis panaciterrulae</name>
    <dbReference type="NCBI Taxonomy" id="462372"/>
    <lineage>
        <taxon>Bacteria</taxon>
        <taxon>Pseudomonadati</taxon>
        <taxon>Pseudomonadota</taxon>
        <taxon>Alphaproteobacteria</taxon>
        <taxon>Sphingomonadales</taxon>
        <taxon>Sphingomonadaceae</taxon>
        <taxon>Sphingopyxis</taxon>
    </lineage>
</organism>
<dbReference type="InterPro" id="IPR012910">
    <property type="entry name" value="Plug_dom"/>
</dbReference>
<keyword evidence="14" id="KW-1185">Reference proteome</keyword>
<dbReference type="RefSeq" id="WP_184100466.1">
    <property type="nucleotide sequence ID" value="NZ_JACIJH010000014.1"/>
</dbReference>
<evidence type="ECO:0000256" key="10">
    <source>
        <dbReference type="SAM" id="SignalP"/>
    </source>
</evidence>
<keyword evidence="5 9" id="KW-0798">TonB box</keyword>
<dbReference type="PANTHER" id="PTHR47234:SF3">
    <property type="entry name" value="SECRETIN_TONB SHORT N-TERMINAL DOMAIN-CONTAINING PROTEIN"/>
    <property type="match status" value="1"/>
</dbReference>
<name>A0A7W9ERS8_9SPHN</name>
<evidence type="ECO:0000256" key="1">
    <source>
        <dbReference type="ARBA" id="ARBA00004571"/>
    </source>
</evidence>
<keyword evidence="6 8" id="KW-0472">Membrane</keyword>
<feature type="signal peptide" evidence="10">
    <location>
        <begin position="1"/>
        <end position="25"/>
    </location>
</feature>
<keyword evidence="13" id="KW-0675">Receptor</keyword>
<comment type="subcellular location">
    <subcellularLocation>
        <location evidence="1 8">Cell outer membrane</location>
        <topology evidence="1 8">Multi-pass membrane protein</topology>
    </subcellularLocation>
</comment>
<dbReference type="EMBL" id="JACIJH010000014">
    <property type="protein sequence ID" value="MBB5708057.1"/>
    <property type="molecule type" value="Genomic_DNA"/>
</dbReference>
<dbReference type="GO" id="GO:0009279">
    <property type="term" value="C:cell outer membrane"/>
    <property type="evidence" value="ECO:0007669"/>
    <property type="project" value="UniProtKB-SubCell"/>
</dbReference>
<evidence type="ECO:0000256" key="7">
    <source>
        <dbReference type="ARBA" id="ARBA00023237"/>
    </source>
</evidence>
<gene>
    <name evidence="13" type="ORF">FHR21_003434</name>
</gene>
<dbReference type="AlphaFoldDB" id="A0A7W9ERS8"/>
<evidence type="ECO:0000256" key="5">
    <source>
        <dbReference type="ARBA" id="ARBA00023077"/>
    </source>
</evidence>
<dbReference type="InterPro" id="IPR036942">
    <property type="entry name" value="Beta-barrel_TonB_sf"/>
</dbReference>
<dbReference type="Gene3D" id="2.40.170.20">
    <property type="entry name" value="TonB-dependent receptor, beta-barrel domain"/>
    <property type="match status" value="1"/>
</dbReference>
<keyword evidence="4 8" id="KW-0812">Transmembrane</keyword>
<protein>
    <submittedName>
        <fullName evidence="13">Outer membrane receptor protein involved in Fe transport</fullName>
    </submittedName>
</protein>
<comment type="similarity">
    <text evidence="8 9">Belongs to the TonB-dependent receptor family.</text>
</comment>
<evidence type="ECO:0000256" key="3">
    <source>
        <dbReference type="ARBA" id="ARBA00022452"/>
    </source>
</evidence>
<dbReference type="Gene3D" id="2.170.130.10">
    <property type="entry name" value="TonB-dependent receptor, plug domain"/>
    <property type="match status" value="1"/>
</dbReference>
<dbReference type="PROSITE" id="PS52016">
    <property type="entry name" value="TONB_DEPENDENT_REC_3"/>
    <property type="match status" value="1"/>
</dbReference>
<feature type="domain" description="TonB-dependent receptor-like beta-barrel" evidence="11">
    <location>
        <begin position="489"/>
        <end position="899"/>
    </location>
</feature>
<evidence type="ECO:0000256" key="6">
    <source>
        <dbReference type="ARBA" id="ARBA00023136"/>
    </source>
</evidence>
<reference evidence="13 14" key="1">
    <citation type="submission" date="2020-08" db="EMBL/GenBank/DDBJ databases">
        <title>Genomic Encyclopedia of Type Strains, Phase IV (KMG-IV): sequencing the most valuable type-strain genomes for metagenomic binning, comparative biology and taxonomic classification.</title>
        <authorList>
            <person name="Goeker M."/>
        </authorList>
    </citation>
    <scope>NUCLEOTIDE SEQUENCE [LARGE SCALE GENOMIC DNA]</scope>
    <source>
        <strain evidence="13 14">DSM 27163</strain>
    </source>
</reference>
<evidence type="ECO:0000256" key="8">
    <source>
        <dbReference type="PROSITE-ProRule" id="PRU01360"/>
    </source>
</evidence>
<keyword evidence="10" id="KW-0732">Signal</keyword>
<evidence type="ECO:0000313" key="13">
    <source>
        <dbReference type="EMBL" id="MBB5708057.1"/>
    </source>
</evidence>
<feature type="domain" description="TonB-dependent receptor plug" evidence="12">
    <location>
        <begin position="56"/>
        <end position="170"/>
    </location>
</feature>